<accession>A0A430B5D0</accession>
<keyword evidence="1 5" id="KW-0963">Cytoplasm</keyword>
<dbReference type="SUPFAM" id="SSF46785">
    <property type="entry name" value="Winged helix' DNA-binding domain"/>
    <property type="match status" value="2"/>
</dbReference>
<dbReference type="PANTHER" id="PTHR34298">
    <property type="entry name" value="SEGREGATION AND CONDENSATION PROTEIN B"/>
    <property type="match status" value="1"/>
</dbReference>
<dbReference type="AlphaFoldDB" id="A0A430B5D0"/>
<evidence type="ECO:0000256" key="5">
    <source>
        <dbReference type="HAMAP-Rule" id="MF_01804"/>
    </source>
</evidence>
<dbReference type="PANTHER" id="PTHR34298:SF2">
    <property type="entry name" value="SEGREGATION AND CONDENSATION PROTEIN B"/>
    <property type="match status" value="1"/>
</dbReference>
<evidence type="ECO:0000256" key="1">
    <source>
        <dbReference type="ARBA" id="ARBA00022490"/>
    </source>
</evidence>
<organism evidence="7 8">
    <name type="scientific">Vagococcus elongatus</name>
    <dbReference type="NCBI Taxonomy" id="180344"/>
    <lineage>
        <taxon>Bacteria</taxon>
        <taxon>Bacillati</taxon>
        <taxon>Bacillota</taxon>
        <taxon>Bacilli</taxon>
        <taxon>Lactobacillales</taxon>
        <taxon>Enterococcaceae</taxon>
        <taxon>Vagococcus</taxon>
    </lineage>
</organism>
<dbReference type="NCBIfam" id="TIGR00281">
    <property type="entry name" value="SMC-Scp complex subunit ScpB"/>
    <property type="match status" value="1"/>
</dbReference>
<comment type="subcellular location">
    <subcellularLocation>
        <location evidence="5">Cytoplasm</location>
    </subcellularLocation>
    <text evidence="5">Associated with two foci at the outer edges of the nucleoid region in young cells, and at four foci within both cell halves in older cells.</text>
</comment>
<feature type="region of interest" description="Disordered" evidence="6">
    <location>
        <begin position="213"/>
        <end position="238"/>
    </location>
</feature>
<keyword evidence="8" id="KW-1185">Reference proteome</keyword>
<evidence type="ECO:0000313" key="8">
    <source>
        <dbReference type="Proteomes" id="UP000287605"/>
    </source>
</evidence>
<evidence type="ECO:0000256" key="4">
    <source>
        <dbReference type="ARBA" id="ARBA00023306"/>
    </source>
</evidence>
<dbReference type="GO" id="GO:0006260">
    <property type="term" value="P:DNA replication"/>
    <property type="evidence" value="ECO:0007669"/>
    <property type="project" value="UniProtKB-UniRule"/>
</dbReference>
<protein>
    <recommendedName>
        <fullName evidence="5">Segregation and condensation protein B</fullName>
    </recommendedName>
</protein>
<dbReference type="GO" id="GO:0005737">
    <property type="term" value="C:cytoplasm"/>
    <property type="evidence" value="ECO:0007669"/>
    <property type="project" value="UniProtKB-SubCell"/>
</dbReference>
<dbReference type="Proteomes" id="UP000287605">
    <property type="component" value="Unassembled WGS sequence"/>
</dbReference>
<comment type="function">
    <text evidence="5">Participates in chromosomal partition during cell division. May act via the formation of a condensin-like complex containing Smc and ScpA that pull DNA away from mid-cell into both cell halves.</text>
</comment>
<dbReference type="GO" id="GO:0051304">
    <property type="term" value="P:chromosome separation"/>
    <property type="evidence" value="ECO:0007669"/>
    <property type="project" value="InterPro"/>
</dbReference>
<dbReference type="OrthoDB" id="9806226at2"/>
<evidence type="ECO:0000256" key="3">
    <source>
        <dbReference type="ARBA" id="ARBA00022829"/>
    </source>
</evidence>
<reference evidence="7 8" key="1">
    <citation type="submission" date="2017-05" db="EMBL/GenBank/DDBJ databases">
        <title>Vagococcus spp. assemblies.</title>
        <authorList>
            <person name="Gulvik C.A."/>
        </authorList>
    </citation>
    <scope>NUCLEOTIDE SEQUENCE [LARGE SCALE GENOMIC DNA]</scope>
    <source>
        <strain evidence="7 8">CCUG 51432</strain>
    </source>
</reference>
<keyword evidence="4 5" id="KW-0131">Cell cycle</keyword>
<dbReference type="EMBL" id="NGKA01000001">
    <property type="protein sequence ID" value="RSU15570.1"/>
    <property type="molecule type" value="Genomic_DNA"/>
</dbReference>
<dbReference type="InterPro" id="IPR036388">
    <property type="entry name" value="WH-like_DNA-bd_sf"/>
</dbReference>
<dbReference type="Pfam" id="PF04079">
    <property type="entry name" value="SMC_ScpB"/>
    <property type="match status" value="1"/>
</dbReference>
<sequence length="238" mass="26876">MKSLYGKIESLLFVVGEEGISLDELSFLLKKETAEVFEAIRFLEHKYQKDRDCALHILEVGNQFILSTKKECADLLKKYAQSPMSNHLSQAALETLSIIAYKQPVTRMEIDEIRGVQSTGSVQKLLARQLIEEKGRVNAPGRAILYGTSTYFMNYFGLETINDLPSVKEMEAELIHELPSDLFFDKFKKELEGQGIHDAESFEEIVSKFDDSSIEEASDLDKEGPAQIKDDIEEGIGE</sequence>
<keyword evidence="3 5" id="KW-0159">Chromosome partition</keyword>
<comment type="subunit">
    <text evidence="5">Homodimer. Homodimerization may be required to stabilize the binding of ScpA to the Smc head domains. Component of a cohesin-like complex composed of ScpA, ScpB and the Smc homodimer, in which ScpA and ScpB bind to the head domain of Smc. The presence of the three proteins is required for the association of the complex with DNA.</text>
</comment>
<evidence type="ECO:0000256" key="6">
    <source>
        <dbReference type="SAM" id="MobiDB-lite"/>
    </source>
</evidence>
<evidence type="ECO:0000313" key="7">
    <source>
        <dbReference type="EMBL" id="RSU15570.1"/>
    </source>
</evidence>
<name>A0A430B5D0_9ENTE</name>
<comment type="caution">
    <text evidence="7">The sequence shown here is derived from an EMBL/GenBank/DDBJ whole genome shotgun (WGS) entry which is preliminary data.</text>
</comment>
<dbReference type="HAMAP" id="MF_01804">
    <property type="entry name" value="ScpB"/>
    <property type="match status" value="1"/>
</dbReference>
<proteinExistence type="inferred from homology"/>
<dbReference type="Gene3D" id="1.10.10.10">
    <property type="entry name" value="Winged helix-like DNA-binding domain superfamily/Winged helix DNA-binding domain"/>
    <property type="match status" value="2"/>
</dbReference>
<comment type="similarity">
    <text evidence="5">Belongs to the ScpB family.</text>
</comment>
<dbReference type="InterPro" id="IPR036390">
    <property type="entry name" value="WH_DNA-bd_sf"/>
</dbReference>
<evidence type="ECO:0000256" key="2">
    <source>
        <dbReference type="ARBA" id="ARBA00022618"/>
    </source>
</evidence>
<dbReference type="GO" id="GO:0051301">
    <property type="term" value="P:cell division"/>
    <property type="evidence" value="ECO:0007669"/>
    <property type="project" value="UniProtKB-KW"/>
</dbReference>
<keyword evidence="2 5" id="KW-0132">Cell division</keyword>
<feature type="compositionally biased region" description="Basic and acidic residues" evidence="6">
    <location>
        <begin position="219"/>
        <end position="230"/>
    </location>
</feature>
<gene>
    <name evidence="5" type="primary">scpB</name>
    <name evidence="7" type="ORF">CBF29_00400</name>
</gene>
<dbReference type="InterPro" id="IPR005234">
    <property type="entry name" value="ScpB_csome_segregation"/>
</dbReference>